<reference evidence="3 6" key="3">
    <citation type="submission" date="2023-07" db="EMBL/GenBank/DDBJ databases">
        <title>Genome content predicts the carbon catabolic preferences of heterotrophic bacteria.</title>
        <authorList>
            <person name="Gralka M."/>
        </authorList>
    </citation>
    <scope>NUCLEOTIDE SEQUENCE [LARGE SCALE GENOMIC DNA]</scope>
    <source>
        <strain evidence="3 6">4G03</strain>
    </source>
</reference>
<keyword evidence="1" id="KW-0472">Membrane</keyword>
<dbReference type="RefSeq" id="WP_099216509.1">
    <property type="nucleotide sequence ID" value="NZ_JAUYVU010000003.1"/>
</dbReference>
<evidence type="ECO:0000313" key="4">
    <source>
        <dbReference type="EMBL" id="PHN96308.1"/>
    </source>
</evidence>
<keyword evidence="1" id="KW-0812">Transmembrane</keyword>
<protein>
    <submittedName>
        <fullName evidence="3">Alpha/beta hydrolase</fullName>
    </submittedName>
</protein>
<dbReference type="InterPro" id="IPR000073">
    <property type="entry name" value="AB_hydrolase_1"/>
</dbReference>
<dbReference type="PANTHER" id="PTHR42886:SF29">
    <property type="entry name" value="PUMMELIG, ISOFORM A"/>
    <property type="match status" value="1"/>
</dbReference>
<evidence type="ECO:0000313" key="6">
    <source>
        <dbReference type="Proteomes" id="UP001242342"/>
    </source>
</evidence>
<dbReference type="GO" id="GO:0016787">
    <property type="term" value="F:hydrolase activity"/>
    <property type="evidence" value="ECO:0007669"/>
    <property type="project" value="UniProtKB-KW"/>
</dbReference>
<dbReference type="Proteomes" id="UP001242342">
    <property type="component" value="Unassembled WGS sequence"/>
</dbReference>
<dbReference type="SUPFAM" id="SSF53474">
    <property type="entry name" value="alpha/beta-Hydrolases"/>
    <property type="match status" value="1"/>
</dbReference>
<dbReference type="EMBL" id="PDUU01000019">
    <property type="protein sequence ID" value="PHN96308.1"/>
    <property type="molecule type" value="Genomic_DNA"/>
</dbReference>
<keyword evidence="3" id="KW-0378">Hydrolase</keyword>
<organism evidence="4 5">
    <name type="scientific">Tenacibaculum discolor</name>
    <dbReference type="NCBI Taxonomy" id="361581"/>
    <lineage>
        <taxon>Bacteria</taxon>
        <taxon>Pseudomonadati</taxon>
        <taxon>Bacteroidota</taxon>
        <taxon>Flavobacteriia</taxon>
        <taxon>Flavobacteriales</taxon>
        <taxon>Flavobacteriaceae</taxon>
        <taxon>Tenacibaculum</taxon>
    </lineage>
</organism>
<feature type="transmembrane region" description="Helical" evidence="1">
    <location>
        <begin position="7"/>
        <end position="27"/>
    </location>
</feature>
<gene>
    <name evidence="4" type="ORF">CSC81_14735</name>
    <name evidence="3" type="ORF">Q8W23_05940</name>
</gene>
<dbReference type="InterPro" id="IPR029058">
    <property type="entry name" value="AB_hydrolase_fold"/>
</dbReference>
<dbReference type="Proteomes" id="UP000222163">
    <property type="component" value="Unassembled WGS sequence"/>
</dbReference>
<evidence type="ECO:0000256" key="1">
    <source>
        <dbReference type="SAM" id="Phobius"/>
    </source>
</evidence>
<name>A0A2G1BQM8_9FLAO</name>
<dbReference type="Pfam" id="PF00561">
    <property type="entry name" value="Abhydrolase_1"/>
    <property type="match status" value="1"/>
</dbReference>
<accession>A0A2G1BQM8</accession>
<reference evidence="4 5" key="1">
    <citation type="journal article" date="2016" name="Nat. Commun.">
        <title>Microbial interactions lead to rapid micro-scale successions on model marine particles.</title>
        <authorList>
            <person name="Datta M.S."/>
            <person name="Sliwerska E."/>
            <person name="Gore J."/>
            <person name="Polz M.F."/>
            <person name="Cordero O.X."/>
        </authorList>
    </citation>
    <scope>NUCLEOTIDE SEQUENCE [LARGE SCALE GENOMIC DNA]</scope>
    <source>
        <strain evidence="4 5">4G03</strain>
    </source>
</reference>
<proteinExistence type="predicted"/>
<feature type="domain" description="AB hydrolase-1" evidence="2">
    <location>
        <begin position="73"/>
        <end position="220"/>
    </location>
</feature>
<dbReference type="AlphaFoldDB" id="A0A2G1BQM8"/>
<keyword evidence="6" id="KW-1185">Reference proteome</keyword>
<sequence length="283" mass="32975">MKLLKKILKIVGVTLFVLFLILYYLFWNFSAPKSDTKVLEKFSDSSHTPILTYENFKGFEYRKLSIIKDTTLPTLIFVHGTIGSSTDFVKYMKDSVLLSKANMISYDRIGYNYQDKNPVQESIAFERDMLKSILQDYNPNKTILVGYSYGGPIALAIQQKIRKVILLAPAVYSEIEPMPWSLNLYKWKLTRWLVPPIWQEASREKLSHKQDLQLFENNWNSTPNNIVSIHGTNDWIVPFENSLFLKERFPKNQFELISISDAGHGFIWSKFDTIKELLIQQLD</sequence>
<dbReference type="PANTHER" id="PTHR42886">
    <property type="entry name" value="RE40534P-RELATED"/>
    <property type="match status" value="1"/>
</dbReference>
<dbReference type="EMBL" id="JAUYVU010000003">
    <property type="protein sequence ID" value="MDP2541017.1"/>
    <property type="molecule type" value="Genomic_DNA"/>
</dbReference>
<comment type="caution">
    <text evidence="4">The sequence shown here is derived from an EMBL/GenBank/DDBJ whole genome shotgun (WGS) entry which is preliminary data.</text>
</comment>
<evidence type="ECO:0000313" key="3">
    <source>
        <dbReference type="EMBL" id="MDP2541017.1"/>
    </source>
</evidence>
<reference evidence="4" key="2">
    <citation type="submission" date="2017-10" db="EMBL/GenBank/DDBJ databases">
        <authorList>
            <person name="Enke T.N."/>
            <person name="Cordero O.X."/>
        </authorList>
    </citation>
    <scope>NUCLEOTIDE SEQUENCE</scope>
    <source>
        <strain evidence="4">4G03</strain>
    </source>
</reference>
<evidence type="ECO:0000259" key="2">
    <source>
        <dbReference type="Pfam" id="PF00561"/>
    </source>
</evidence>
<evidence type="ECO:0000313" key="5">
    <source>
        <dbReference type="Proteomes" id="UP000222163"/>
    </source>
</evidence>
<dbReference type="Gene3D" id="3.40.50.1820">
    <property type="entry name" value="alpha/beta hydrolase"/>
    <property type="match status" value="1"/>
</dbReference>
<keyword evidence="1" id="KW-1133">Transmembrane helix</keyword>